<evidence type="ECO:0000313" key="5">
    <source>
        <dbReference type="Proteomes" id="UP000194218"/>
    </source>
</evidence>
<evidence type="ECO:0000259" key="2">
    <source>
        <dbReference type="Pfam" id="PF01883"/>
    </source>
</evidence>
<dbReference type="InterPro" id="IPR056572">
    <property type="entry name" value="Zn_ribbon_PaaD"/>
</dbReference>
<dbReference type="Proteomes" id="UP000194218">
    <property type="component" value="Chromosome"/>
</dbReference>
<dbReference type="AlphaFoldDB" id="A0A1W7D5T4"/>
<sequence length="220" mass="23500">MDRPRHRDPARRDPARAGRTTAPRRPVHRRRAARPAHRGVRQAARRDAAPAPQPPGGGVVTGLAALAGAVPDPELPMLTLADLGVLRAVRRAEHTGEVVVELAPTWLGCPAVEAMAEDVERVLRAHGERHVTVRVVRDPPWSSDDITPEGRRKLAAAGIAPPRPGGPVLVQLAAPARPPVPCPRCGSADTAPVSAFSGTVCRALRHCAACREPFDHVKER</sequence>
<dbReference type="PANTHER" id="PTHR42831">
    <property type="entry name" value="FE-S PROTEIN MATURATION AUXILIARY FACTOR YITW"/>
    <property type="match status" value="1"/>
</dbReference>
<accession>A0A1W7D5T4</accession>
<dbReference type="Pfam" id="PF23451">
    <property type="entry name" value="Zn_ribbon_PaaD"/>
    <property type="match status" value="1"/>
</dbReference>
<dbReference type="InterPro" id="IPR002744">
    <property type="entry name" value="MIP18-like"/>
</dbReference>
<keyword evidence="5" id="KW-1185">Reference proteome</keyword>
<dbReference type="NCBIfam" id="TIGR02159">
    <property type="entry name" value="PA_CoA_Oxy4"/>
    <property type="match status" value="1"/>
</dbReference>
<evidence type="ECO:0000256" key="1">
    <source>
        <dbReference type="SAM" id="MobiDB-lite"/>
    </source>
</evidence>
<dbReference type="OrthoDB" id="3684942at2"/>
<dbReference type="EMBL" id="CP021121">
    <property type="protein sequence ID" value="ARQ72345.1"/>
    <property type="molecule type" value="Genomic_DNA"/>
</dbReference>
<proteinExistence type="predicted"/>
<feature type="region of interest" description="Disordered" evidence="1">
    <location>
        <begin position="1"/>
        <end position="56"/>
    </location>
</feature>
<dbReference type="InterPro" id="IPR052339">
    <property type="entry name" value="Fe-S_Maturation_MIP18"/>
</dbReference>
<organism evidence="4 5">
    <name type="scientific">Streptomyces marincola</name>
    <dbReference type="NCBI Taxonomy" id="2878388"/>
    <lineage>
        <taxon>Bacteria</taxon>
        <taxon>Bacillati</taxon>
        <taxon>Actinomycetota</taxon>
        <taxon>Actinomycetes</taxon>
        <taxon>Kitasatosporales</taxon>
        <taxon>Streptomycetaceae</taxon>
        <taxon>Streptomyces</taxon>
    </lineage>
</organism>
<feature type="compositionally biased region" description="Basic and acidic residues" evidence="1">
    <location>
        <begin position="1"/>
        <end position="16"/>
    </location>
</feature>
<reference evidence="4 5" key="1">
    <citation type="submission" date="2017-05" db="EMBL/GenBank/DDBJ databases">
        <title>Complete genome sequence of Streptomyces sp. SCSIO 03032 revealed the diverse biosynthetic pathways for its bioactive secondary metabolites.</title>
        <authorList>
            <person name="Ma L."/>
            <person name="Zhu Y."/>
            <person name="Zhang W."/>
            <person name="Zhang G."/>
            <person name="Tian X."/>
            <person name="Zhang S."/>
            <person name="Zhang C."/>
        </authorList>
    </citation>
    <scope>NUCLEOTIDE SEQUENCE [LARGE SCALE GENOMIC DNA]</scope>
    <source>
        <strain evidence="4 5">SCSIO 03032</strain>
    </source>
</reference>
<dbReference type="Gene3D" id="3.30.300.130">
    <property type="entry name" value="Fe-S cluster assembly (FSCA)"/>
    <property type="match status" value="1"/>
</dbReference>
<feature type="domain" description="MIP18 family-like" evidence="2">
    <location>
        <begin position="69"/>
        <end position="133"/>
    </location>
</feature>
<protein>
    <submittedName>
        <fullName evidence="4">Phenylacetate-CoA oxygenase subunit PaaJ</fullName>
    </submittedName>
</protein>
<dbReference type="InterPro" id="IPR011883">
    <property type="entry name" value="PaaD-like"/>
</dbReference>
<dbReference type="SUPFAM" id="SSF117916">
    <property type="entry name" value="Fe-S cluster assembly (FSCA) domain-like"/>
    <property type="match status" value="1"/>
</dbReference>
<dbReference type="PANTHER" id="PTHR42831:SF3">
    <property type="entry name" value="1,2-PHENYLACETYL-COA EPOXIDASE, SUBUNIT D-RELATED"/>
    <property type="match status" value="1"/>
</dbReference>
<feature type="compositionally biased region" description="Basic residues" evidence="1">
    <location>
        <begin position="25"/>
        <end position="40"/>
    </location>
</feature>
<gene>
    <name evidence="4" type="ORF">CAG99_13850</name>
</gene>
<name>A0A1W7D5T4_9ACTN</name>
<dbReference type="Pfam" id="PF01883">
    <property type="entry name" value="FeS_assembly_P"/>
    <property type="match status" value="1"/>
</dbReference>
<evidence type="ECO:0000313" key="4">
    <source>
        <dbReference type="EMBL" id="ARQ72345.1"/>
    </source>
</evidence>
<feature type="domain" description="PaaD zinc beta ribbon" evidence="3">
    <location>
        <begin position="176"/>
        <end position="218"/>
    </location>
</feature>
<dbReference type="KEGG" id="smao:CAG99_13850"/>
<evidence type="ECO:0000259" key="3">
    <source>
        <dbReference type="Pfam" id="PF23451"/>
    </source>
</evidence>
<dbReference type="InterPro" id="IPR034904">
    <property type="entry name" value="FSCA_dom_sf"/>
</dbReference>